<proteinExistence type="inferred from homology"/>
<organism evidence="5 6">
    <name type="scientific">Dysgonomonas termitidis</name>
    <dbReference type="NCBI Taxonomy" id="1516126"/>
    <lineage>
        <taxon>Bacteria</taxon>
        <taxon>Pseudomonadati</taxon>
        <taxon>Bacteroidota</taxon>
        <taxon>Bacteroidia</taxon>
        <taxon>Bacteroidales</taxon>
        <taxon>Dysgonomonadaceae</taxon>
        <taxon>Dysgonomonas</taxon>
    </lineage>
</organism>
<accession>A0ABV9KYM3</accession>
<dbReference type="CDD" id="cd00609">
    <property type="entry name" value="AAT_like"/>
    <property type="match status" value="1"/>
</dbReference>
<dbReference type="Pfam" id="PF00155">
    <property type="entry name" value="Aminotran_1_2"/>
    <property type="match status" value="1"/>
</dbReference>
<dbReference type="Gene3D" id="3.40.640.10">
    <property type="entry name" value="Type I PLP-dependent aspartate aminotransferase-like (Major domain)"/>
    <property type="match status" value="1"/>
</dbReference>
<sequence>MIDGHGDDIYTHGKKIVSNFSSNIRSGQDLSALQNHLCAHISAIHSYPEPGASSLVELLAEKYKVNTGNICVTNGATEAIYLIAQAFNNAKSAIIYPTFSEYGDAAIINNHTIYWSASLDKVPQDAGLVWLCNPNNPTGTVTDKNILKAYIENHPSQYIVIDQSYEHFTIRDLFDIEEAAQYKNVILLHSMTKHFAIPGLRLGYITAHADTLAQVAKYRMPWSVNGLAVEAGKFLLNGGLETININEYLRETKQLQESLGKIEKFLVQPTDTHFFLCKFEDGKASMLKKYLIDKHGILIRDAANFYGLDEHYFRIATQSFEENIILINAIKNALTDLS</sequence>
<comment type="caution">
    <text evidence="5">The sequence shown here is derived from an EMBL/GenBank/DDBJ whole genome shotgun (WGS) entry which is preliminary data.</text>
</comment>
<dbReference type="InterPro" id="IPR015421">
    <property type="entry name" value="PyrdxlP-dep_Trfase_major"/>
</dbReference>
<keyword evidence="2" id="KW-0663">Pyridoxal phosphate</keyword>
<dbReference type="Proteomes" id="UP001596023">
    <property type="component" value="Unassembled WGS sequence"/>
</dbReference>
<comment type="similarity">
    <text evidence="3">Belongs to the class-I pyridoxal-phosphate-dependent aminotransferase family.</text>
</comment>
<dbReference type="SUPFAM" id="SSF53383">
    <property type="entry name" value="PLP-dependent transferases"/>
    <property type="match status" value="1"/>
</dbReference>
<dbReference type="InterPro" id="IPR004839">
    <property type="entry name" value="Aminotransferase_I/II_large"/>
</dbReference>
<dbReference type="PROSITE" id="PS00105">
    <property type="entry name" value="AA_TRANSFER_CLASS_1"/>
    <property type="match status" value="1"/>
</dbReference>
<keyword evidence="6" id="KW-1185">Reference proteome</keyword>
<gene>
    <name evidence="5" type="ORF">ACFO6W_15890</name>
</gene>
<protein>
    <recommendedName>
        <fullName evidence="3">Aminotransferase</fullName>
        <ecNumber evidence="3">2.6.1.-</ecNumber>
    </recommendedName>
</protein>
<dbReference type="InterPro" id="IPR004838">
    <property type="entry name" value="NHTrfase_class1_PyrdxlP-BS"/>
</dbReference>
<evidence type="ECO:0000313" key="5">
    <source>
        <dbReference type="EMBL" id="MFC4675182.1"/>
    </source>
</evidence>
<evidence type="ECO:0000256" key="1">
    <source>
        <dbReference type="ARBA" id="ARBA00001933"/>
    </source>
</evidence>
<dbReference type="InterPro" id="IPR015424">
    <property type="entry name" value="PyrdxlP-dep_Trfase"/>
</dbReference>
<feature type="domain" description="Aminotransferase class I/classII large" evidence="4">
    <location>
        <begin position="39"/>
        <end position="320"/>
    </location>
</feature>
<evidence type="ECO:0000256" key="3">
    <source>
        <dbReference type="RuleBase" id="RU000481"/>
    </source>
</evidence>
<dbReference type="PANTHER" id="PTHR42885:SF1">
    <property type="entry name" value="THREONINE-PHOSPHATE DECARBOXYLASE"/>
    <property type="match status" value="1"/>
</dbReference>
<evidence type="ECO:0000256" key="2">
    <source>
        <dbReference type="ARBA" id="ARBA00022898"/>
    </source>
</evidence>
<dbReference type="InterPro" id="IPR015422">
    <property type="entry name" value="PyrdxlP-dep_Trfase_small"/>
</dbReference>
<keyword evidence="3 5" id="KW-0032">Aminotransferase</keyword>
<dbReference type="EMBL" id="JBHSGN010000093">
    <property type="protein sequence ID" value="MFC4675182.1"/>
    <property type="molecule type" value="Genomic_DNA"/>
</dbReference>
<dbReference type="RefSeq" id="WP_379998177.1">
    <property type="nucleotide sequence ID" value="NZ_JBHSGN010000093.1"/>
</dbReference>
<keyword evidence="3" id="KW-0808">Transferase</keyword>
<evidence type="ECO:0000313" key="6">
    <source>
        <dbReference type="Proteomes" id="UP001596023"/>
    </source>
</evidence>
<name>A0ABV9KYM3_9BACT</name>
<dbReference type="EC" id="2.6.1.-" evidence="3"/>
<dbReference type="Gene3D" id="3.90.1150.10">
    <property type="entry name" value="Aspartate Aminotransferase, domain 1"/>
    <property type="match status" value="1"/>
</dbReference>
<evidence type="ECO:0000259" key="4">
    <source>
        <dbReference type="Pfam" id="PF00155"/>
    </source>
</evidence>
<reference evidence="6" key="1">
    <citation type="journal article" date="2019" name="Int. J. Syst. Evol. Microbiol.">
        <title>The Global Catalogue of Microorganisms (GCM) 10K type strain sequencing project: providing services to taxonomists for standard genome sequencing and annotation.</title>
        <authorList>
            <consortium name="The Broad Institute Genomics Platform"/>
            <consortium name="The Broad Institute Genome Sequencing Center for Infectious Disease"/>
            <person name="Wu L."/>
            <person name="Ma J."/>
        </authorList>
    </citation>
    <scope>NUCLEOTIDE SEQUENCE [LARGE SCALE GENOMIC DNA]</scope>
    <source>
        <strain evidence="6">CCUG 66188</strain>
    </source>
</reference>
<dbReference type="PANTHER" id="PTHR42885">
    <property type="entry name" value="HISTIDINOL-PHOSPHATE AMINOTRANSFERASE-RELATED"/>
    <property type="match status" value="1"/>
</dbReference>
<dbReference type="GO" id="GO:0008483">
    <property type="term" value="F:transaminase activity"/>
    <property type="evidence" value="ECO:0007669"/>
    <property type="project" value="UniProtKB-KW"/>
</dbReference>
<comment type="cofactor">
    <cofactor evidence="1 3">
        <name>pyridoxal 5'-phosphate</name>
        <dbReference type="ChEBI" id="CHEBI:597326"/>
    </cofactor>
</comment>